<evidence type="ECO:0000313" key="1">
    <source>
        <dbReference type="EMBL" id="CAD8618971.1"/>
    </source>
</evidence>
<gene>
    <name evidence="1" type="ORF">CPEL01642_LOCUS22352</name>
</gene>
<reference evidence="1" key="1">
    <citation type="submission" date="2021-01" db="EMBL/GenBank/DDBJ databases">
        <authorList>
            <person name="Corre E."/>
            <person name="Pelletier E."/>
            <person name="Niang G."/>
            <person name="Scheremetjew M."/>
            <person name="Finn R."/>
            <person name="Kale V."/>
            <person name="Holt S."/>
            <person name="Cochrane G."/>
            <person name="Meng A."/>
            <person name="Brown T."/>
            <person name="Cohen L."/>
        </authorList>
    </citation>
    <scope>NUCLEOTIDE SEQUENCE</scope>
    <source>
        <strain evidence="1">PLY182g</strain>
    </source>
</reference>
<accession>A0A7S0LPN5</accession>
<sequence>MLHSTSWALNLPHDAGDICFGCCPEDNQHKWPLHCDEQVWSPSSSGDARRMSGNQLEQIDEAFPLPTSPTSCPSPSYARMGSSQCRSPARGARRSLLYTGACPRTPSSRQQARPSRKHHWLSGCGHTTLCGKACILLLLSIIGHFVSAMLSSVKSEYENKVQVLRTEINVEKEKLSKLVFELMRTREQLLQCGINATMMEGA</sequence>
<proteinExistence type="predicted"/>
<dbReference type="AlphaFoldDB" id="A0A7S0LPN5"/>
<name>A0A7S0LPN5_9EUKA</name>
<dbReference type="EMBL" id="HBEY01046616">
    <property type="protein sequence ID" value="CAD8618971.1"/>
    <property type="molecule type" value="Transcribed_RNA"/>
</dbReference>
<protein>
    <submittedName>
        <fullName evidence="1">Uncharacterized protein</fullName>
    </submittedName>
</protein>
<organism evidence="1">
    <name type="scientific">Coccolithus braarudii</name>
    <dbReference type="NCBI Taxonomy" id="221442"/>
    <lineage>
        <taxon>Eukaryota</taxon>
        <taxon>Haptista</taxon>
        <taxon>Haptophyta</taxon>
        <taxon>Prymnesiophyceae</taxon>
        <taxon>Coccolithales</taxon>
        <taxon>Coccolithaceae</taxon>
        <taxon>Coccolithus</taxon>
    </lineage>
</organism>